<organism evidence="1 2">
    <name type="scientific">Paraglaciecola mesophila</name>
    <dbReference type="NCBI Taxonomy" id="197222"/>
    <lineage>
        <taxon>Bacteria</taxon>
        <taxon>Pseudomonadati</taxon>
        <taxon>Pseudomonadota</taxon>
        <taxon>Gammaproteobacteria</taxon>
        <taxon>Alteromonadales</taxon>
        <taxon>Alteromonadaceae</taxon>
        <taxon>Paraglaciecola</taxon>
    </lineage>
</organism>
<protein>
    <submittedName>
        <fullName evidence="1">Uncharacterized protein</fullName>
    </submittedName>
</protein>
<dbReference type="KEGG" id="pmes:FX988_03932"/>
<dbReference type="AlphaFoldDB" id="A0A857JP95"/>
<name>A0A857JP95_9ALTE</name>
<proteinExistence type="predicted"/>
<evidence type="ECO:0000313" key="1">
    <source>
        <dbReference type="EMBL" id="QHJ13663.1"/>
    </source>
</evidence>
<dbReference type="Proteomes" id="UP000464524">
    <property type="component" value="Chromosome"/>
</dbReference>
<reference evidence="1 2" key="1">
    <citation type="submission" date="2019-12" db="EMBL/GenBank/DDBJ databases">
        <title>Genome sequencing and assembly of endphytes of Porphyra tenera.</title>
        <authorList>
            <person name="Park J.M."/>
            <person name="Shin R."/>
            <person name="Jo S.H."/>
        </authorList>
    </citation>
    <scope>NUCLEOTIDE SEQUENCE [LARGE SCALE GENOMIC DNA]</scope>
    <source>
        <strain evidence="1 2">GPM4</strain>
    </source>
</reference>
<accession>A0A857JP95</accession>
<keyword evidence="2" id="KW-1185">Reference proteome</keyword>
<gene>
    <name evidence="1" type="ORF">FX988_03932</name>
</gene>
<evidence type="ECO:0000313" key="2">
    <source>
        <dbReference type="Proteomes" id="UP000464524"/>
    </source>
</evidence>
<sequence length="46" mass="5438">MNSYFFEVMQSCVSLFKPCLKGILQRSQGDLLMRIYIAKEYLMELV</sequence>
<dbReference type="EMBL" id="CP047656">
    <property type="protein sequence ID" value="QHJ13663.1"/>
    <property type="molecule type" value="Genomic_DNA"/>
</dbReference>